<comment type="caution">
    <text evidence="2">The sequence shown here is derived from an EMBL/GenBank/DDBJ whole genome shotgun (WGS) entry which is preliminary data.</text>
</comment>
<evidence type="ECO:0000256" key="1">
    <source>
        <dbReference type="SAM" id="Phobius"/>
    </source>
</evidence>
<keyword evidence="1" id="KW-0472">Membrane</keyword>
<gene>
    <name evidence="2" type="ORF">A3A60_02600</name>
</gene>
<dbReference type="Proteomes" id="UP000179227">
    <property type="component" value="Unassembled WGS sequence"/>
</dbReference>
<accession>A0A1F5I3I9</accession>
<proteinExistence type="predicted"/>
<reference evidence="2 3" key="1">
    <citation type="journal article" date="2016" name="Nat. Commun.">
        <title>Thousands of microbial genomes shed light on interconnected biogeochemical processes in an aquifer system.</title>
        <authorList>
            <person name="Anantharaman K."/>
            <person name="Brown C.T."/>
            <person name="Hug L.A."/>
            <person name="Sharon I."/>
            <person name="Castelle C.J."/>
            <person name="Probst A.J."/>
            <person name="Thomas B.C."/>
            <person name="Singh A."/>
            <person name="Wilkins M.J."/>
            <person name="Karaoz U."/>
            <person name="Brodie E.L."/>
            <person name="Williams K.H."/>
            <person name="Hubbard S.S."/>
            <person name="Banfield J.F."/>
        </authorList>
    </citation>
    <scope>NUCLEOTIDE SEQUENCE [LARGE SCALE GENOMIC DNA]</scope>
</reference>
<keyword evidence="1" id="KW-1133">Transmembrane helix</keyword>
<evidence type="ECO:0000313" key="3">
    <source>
        <dbReference type="Proteomes" id="UP000179227"/>
    </source>
</evidence>
<organism evidence="2 3">
    <name type="scientific">Candidatus Curtissbacteria bacterium RIFCSPLOWO2_01_FULL_42_26</name>
    <dbReference type="NCBI Taxonomy" id="1797729"/>
    <lineage>
        <taxon>Bacteria</taxon>
        <taxon>Candidatus Curtissiibacteriota</taxon>
    </lineage>
</organism>
<dbReference type="AlphaFoldDB" id="A0A1F5I3I9"/>
<name>A0A1F5I3I9_9BACT</name>
<evidence type="ECO:0000313" key="2">
    <source>
        <dbReference type="EMBL" id="OGE10845.1"/>
    </source>
</evidence>
<sequence>MTLAKFKQRLKIGTIAAFAIFYGVSLYSIGRHSGQVDPLKVKGASTINEDEKLDKPLPYADVQSVKIISSSVKLCSNTTLSYQISYPNNWFTTYNKDDQNCRYFAPFSFVVPEFIEKQFVPVQVDALTLEDWAPTVKFFENPNEYENVISAQTIEFNNHLIKKIETSATGNGSTPRGFKQLVYLIFDNKIPLQIVYRQLDEKEDIDSATASLEEMVKSIQYF</sequence>
<feature type="transmembrane region" description="Helical" evidence="1">
    <location>
        <begin position="12"/>
        <end position="30"/>
    </location>
</feature>
<keyword evidence="1" id="KW-0812">Transmembrane</keyword>
<dbReference type="STRING" id="1797729.A3A60_02600"/>
<dbReference type="EMBL" id="MFBS01000006">
    <property type="protein sequence ID" value="OGE10845.1"/>
    <property type="molecule type" value="Genomic_DNA"/>
</dbReference>
<protein>
    <submittedName>
        <fullName evidence="2">Uncharacterized protein</fullName>
    </submittedName>
</protein>